<sequence>RCNLLVYCTDLPPTSIIITFHNEARSTLLRTIRSVLNRTPMHLIQEIILVDDFSSDPDDCKLLIKLPKVKCVRNNERQGLVRSRIQGAGIAQGTTLTFLDSHCEVNRDWLQPLLHRVKEDYTRVVCPVIDIINLDTFNYIESASELRGGNPTYGLHVSWESIRVTEKATGLGIFSPVMTPIIAGGLFVIDKAWFDYLGKYDSEMDIWGGENFEMSFRVWMCGGSLEIIPCSRVGHVFRKKHPYIFPDGNTNTYIKNTKRTAEVWMDEYKQYYYAARPFALERPFGNIENRLSLRKNLQCESFQWYLKNVYPELSIPKDSLIQKGNIRQRQKCLETQKRKNQEIPNLKLSPCIKIKGEEAKSQVWAFTYTQQILQEELCLSVITFFPGAPVVLVLCKNGDDRQQWTKTGSRIEHMASHLCLDTDMFGEGTENGREFVVNPCESSLMSQHWDMVSS</sequence>
<evidence type="ECO:0000256" key="12">
    <source>
        <dbReference type="ARBA" id="ARBA00023034"/>
    </source>
</evidence>
<accession>G3THS3</accession>
<evidence type="ECO:0000256" key="3">
    <source>
        <dbReference type="ARBA" id="ARBA00004922"/>
    </source>
</evidence>
<dbReference type="GeneTree" id="ENSGT00940000158182"/>
<comment type="similarity">
    <text evidence="4 19">Belongs to the glycosyltransferase 2 family. GalNAc-T subfamily.</text>
</comment>
<gene>
    <name evidence="21" type="primary">GALNT14</name>
</gene>
<reference evidence="21 22" key="1">
    <citation type="submission" date="2009-06" db="EMBL/GenBank/DDBJ databases">
        <title>The Genome Sequence of Loxodonta africana (African elephant).</title>
        <authorList>
            <person name="Di Palma F."/>
            <person name="Heiman D."/>
            <person name="Young S."/>
            <person name="Johnson J."/>
            <person name="Lander E.S."/>
            <person name="Lindblad-Toh K."/>
        </authorList>
    </citation>
    <scope>NUCLEOTIDE SEQUENCE [LARGE SCALE GENOMIC DNA]</scope>
    <source>
        <strain evidence="21 22">Isolate ISIS603380</strain>
    </source>
</reference>
<dbReference type="Pfam" id="PF02709">
    <property type="entry name" value="Glyco_transf_7C"/>
    <property type="match status" value="1"/>
</dbReference>
<dbReference type="Gene3D" id="3.90.550.10">
    <property type="entry name" value="Spore Coat Polysaccharide Biosynthesis Protein SpsA, Chain A"/>
    <property type="match status" value="1"/>
</dbReference>
<dbReference type="GO" id="GO:0004653">
    <property type="term" value="F:polypeptide N-acetylgalactosaminyltransferase activity"/>
    <property type="evidence" value="ECO:0007669"/>
    <property type="project" value="UniProtKB-EC"/>
</dbReference>
<dbReference type="GO" id="GO:0006493">
    <property type="term" value="P:protein O-linked glycosylation"/>
    <property type="evidence" value="ECO:0007669"/>
    <property type="project" value="UniProtKB-ARBA"/>
</dbReference>
<dbReference type="Pfam" id="PF00535">
    <property type="entry name" value="Glycos_transf_2"/>
    <property type="match status" value="1"/>
</dbReference>
<evidence type="ECO:0000259" key="20">
    <source>
        <dbReference type="SMART" id="SM00458"/>
    </source>
</evidence>
<dbReference type="OMA" id="VAQEWTY"/>
<dbReference type="UniPathway" id="UPA00378"/>
<dbReference type="SUPFAM" id="SSF50370">
    <property type="entry name" value="Ricin B-like lectins"/>
    <property type="match status" value="1"/>
</dbReference>
<keyword evidence="14 19" id="KW-1015">Disulfide bond</keyword>
<reference evidence="21" key="3">
    <citation type="submission" date="2025-09" db="UniProtKB">
        <authorList>
            <consortium name="Ensembl"/>
        </authorList>
    </citation>
    <scope>IDENTIFICATION</scope>
    <source>
        <strain evidence="21">Isolate ISIS603380</strain>
    </source>
</reference>
<evidence type="ECO:0000256" key="17">
    <source>
        <dbReference type="ARBA" id="ARBA00052209"/>
    </source>
</evidence>
<evidence type="ECO:0000256" key="6">
    <source>
        <dbReference type="ARBA" id="ARBA00022679"/>
    </source>
</evidence>
<evidence type="ECO:0000313" key="22">
    <source>
        <dbReference type="Proteomes" id="UP000007646"/>
    </source>
</evidence>
<evidence type="ECO:0000313" key="21">
    <source>
        <dbReference type="Ensembl" id="ENSLAFP00000014147.3"/>
    </source>
</evidence>
<protein>
    <recommendedName>
        <fullName evidence="19">Polypeptide N-acetylgalactosaminyltransferase</fullName>
        <ecNumber evidence="19">2.4.1.-</ecNumber>
    </recommendedName>
    <alternativeName>
        <fullName evidence="19">Protein-UDP acetylgalactosaminyltransferase</fullName>
    </alternativeName>
</protein>
<dbReference type="eggNOG" id="KOG3738">
    <property type="taxonomic scope" value="Eukaryota"/>
</dbReference>
<evidence type="ECO:0000256" key="15">
    <source>
        <dbReference type="ARBA" id="ARBA00023211"/>
    </source>
</evidence>
<evidence type="ECO:0000256" key="7">
    <source>
        <dbReference type="ARBA" id="ARBA00022692"/>
    </source>
</evidence>
<dbReference type="InParanoid" id="G3THS3"/>
<dbReference type="AlphaFoldDB" id="G3THS3"/>
<evidence type="ECO:0000256" key="4">
    <source>
        <dbReference type="ARBA" id="ARBA00005680"/>
    </source>
</evidence>
<keyword evidence="6 19" id="KW-0808">Transferase</keyword>
<evidence type="ECO:0000256" key="14">
    <source>
        <dbReference type="ARBA" id="ARBA00023157"/>
    </source>
</evidence>
<dbReference type="InterPro" id="IPR001173">
    <property type="entry name" value="Glyco_trans_2-like"/>
</dbReference>
<keyword evidence="5 19" id="KW-0328">Glycosyltransferase</keyword>
<evidence type="ECO:0000256" key="10">
    <source>
        <dbReference type="ARBA" id="ARBA00022968"/>
    </source>
</evidence>
<dbReference type="Gene3D" id="2.80.10.50">
    <property type="match status" value="1"/>
</dbReference>
<keyword evidence="15 19" id="KW-0464">Manganese</keyword>
<dbReference type="EC" id="2.4.1.-" evidence="19"/>
<dbReference type="FunCoup" id="G3THS3">
    <property type="interactions" value="76"/>
</dbReference>
<name>G3THS3_LOXAF</name>
<dbReference type="GO" id="GO:0000139">
    <property type="term" value="C:Golgi membrane"/>
    <property type="evidence" value="ECO:0007669"/>
    <property type="project" value="UniProtKB-SubCell"/>
</dbReference>
<dbReference type="STRING" id="9785.ENSLAFP00000014147"/>
<dbReference type="GO" id="GO:0030246">
    <property type="term" value="F:carbohydrate binding"/>
    <property type="evidence" value="ECO:0007669"/>
    <property type="project" value="UniProtKB-KW"/>
</dbReference>
<dbReference type="Pfam" id="PF00652">
    <property type="entry name" value="Ricin_B_lectin"/>
    <property type="match status" value="1"/>
</dbReference>
<organism evidence="21 22">
    <name type="scientific">Loxodonta africana</name>
    <name type="common">African elephant</name>
    <dbReference type="NCBI Taxonomy" id="9785"/>
    <lineage>
        <taxon>Eukaryota</taxon>
        <taxon>Metazoa</taxon>
        <taxon>Chordata</taxon>
        <taxon>Craniata</taxon>
        <taxon>Vertebrata</taxon>
        <taxon>Euteleostomi</taxon>
        <taxon>Mammalia</taxon>
        <taxon>Eutheria</taxon>
        <taxon>Afrotheria</taxon>
        <taxon>Proboscidea</taxon>
        <taxon>Elephantidae</taxon>
        <taxon>Loxodonta</taxon>
    </lineage>
</organism>
<comment type="cofactor">
    <cofactor evidence="1 19">
        <name>Mn(2+)</name>
        <dbReference type="ChEBI" id="CHEBI:29035"/>
    </cofactor>
</comment>
<dbReference type="InterPro" id="IPR029044">
    <property type="entry name" value="Nucleotide-diphossugar_trans"/>
</dbReference>
<evidence type="ECO:0000256" key="5">
    <source>
        <dbReference type="ARBA" id="ARBA00022676"/>
    </source>
</evidence>
<keyword evidence="7" id="KW-0812">Transmembrane</keyword>
<keyword evidence="11" id="KW-1133">Transmembrane helix</keyword>
<dbReference type="InterPro" id="IPR027791">
    <property type="entry name" value="Galactosyl_T_C"/>
</dbReference>
<dbReference type="GO" id="GO:0046872">
    <property type="term" value="F:metal ion binding"/>
    <property type="evidence" value="ECO:0007669"/>
    <property type="project" value="UniProtKB-KW"/>
</dbReference>
<dbReference type="Proteomes" id="UP000007646">
    <property type="component" value="Unassembled WGS sequence"/>
</dbReference>
<evidence type="ECO:0000256" key="18">
    <source>
        <dbReference type="ARBA" id="ARBA00056067"/>
    </source>
</evidence>
<dbReference type="PROSITE" id="PS50231">
    <property type="entry name" value="RICIN_B_LECTIN"/>
    <property type="match status" value="1"/>
</dbReference>
<dbReference type="InterPro" id="IPR000772">
    <property type="entry name" value="Ricin_B_lectin"/>
</dbReference>
<dbReference type="FunFam" id="2.80.10.50:FF:000036">
    <property type="entry name" value="Polypeptide N-acetylgalactosaminyltransferase"/>
    <property type="match status" value="1"/>
</dbReference>
<evidence type="ECO:0000256" key="1">
    <source>
        <dbReference type="ARBA" id="ARBA00001936"/>
    </source>
</evidence>
<comment type="catalytic activity">
    <reaction evidence="17">
        <text>L-seryl-[protein] + UDP-N-acetyl-alpha-D-galactosamine = a 3-O-[N-acetyl-alpha-D-galactosaminyl]-L-seryl-[protein] + UDP + H(+)</text>
        <dbReference type="Rhea" id="RHEA:23956"/>
        <dbReference type="Rhea" id="RHEA-COMP:9863"/>
        <dbReference type="Rhea" id="RHEA-COMP:12788"/>
        <dbReference type="ChEBI" id="CHEBI:15378"/>
        <dbReference type="ChEBI" id="CHEBI:29999"/>
        <dbReference type="ChEBI" id="CHEBI:53604"/>
        <dbReference type="ChEBI" id="CHEBI:58223"/>
        <dbReference type="ChEBI" id="CHEBI:67138"/>
        <dbReference type="EC" id="2.4.1.41"/>
    </reaction>
</comment>
<dbReference type="InterPro" id="IPR035992">
    <property type="entry name" value="Ricin_B-like_lectins"/>
</dbReference>
<keyword evidence="12 19" id="KW-0333">Golgi apparatus</keyword>
<keyword evidence="9 19" id="KW-0430">Lectin</keyword>
<comment type="catalytic activity">
    <reaction evidence="16">
        <text>L-threonyl-[protein] + UDP-N-acetyl-alpha-D-galactosamine = a 3-O-[N-acetyl-alpha-D-galactosaminyl]-L-threonyl-[protein] + UDP + H(+)</text>
        <dbReference type="Rhea" id="RHEA:52424"/>
        <dbReference type="Rhea" id="RHEA-COMP:11060"/>
        <dbReference type="Rhea" id="RHEA-COMP:11689"/>
        <dbReference type="ChEBI" id="CHEBI:15378"/>
        <dbReference type="ChEBI" id="CHEBI:30013"/>
        <dbReference type="ChEBI" id="CHEBI:58223"/>
        <dbReference type="ChEBI" id="CHEBI:67138"/>
        <dbReference type="ChEBI" id="CHEBI:87075"/>
        <dbReference type="EC" id="2.4.1.41"/>
    </reaction>
</comment>
<evidence type="ECO:0000256" key="13">
    <source>
        <dbReference type="ARBA" id="ARBA00023136"/>
    </source>
</evidence>
<keyword evidence="8" id="KW-0479">Metal-binding</keyword>
<dbReference type="Ensembl" id="ENSLAFT00000016875.3">
    <property type="protein sequence ID" value="ENSLAFP00000014147.3"/>
    <property type="gene ID" value="ENSLAFG00000016873.3"/>
</dbReference>
<evidence type="ECO:0000256" key="19">
    <source>
        <dbReference type="RuleBase" id="RU361242"/>
    </source>
</evidence>
<evidence type="ECO:0000256" key="9">
    <source>
        <dbReference type="ARBA" id="ARBA00022734"/>
    </source>
</evidence>
<dbReference type="FunFam" id="3.90.550.10:FF:000020">
    <property type="entry name" value="Polypeptide N-acetylgalactosaminyltransferase"/>
    <property type="match status" value="1"/>
</dbReference>
<comment type="function">
    <text evidence="18">Catalyzes the initial reaction in O-linked oligosaccharide biosynthesis, the transfer of an N-acetyl-D-galactosamine residue to a serine or threonine residue on the protein receptor. Displays activity toward mucin-derived peptide substrates such as Muc2, Muc5AC, Muc7, and Muc13 (-58). May be involved in O-glycosylation in kidney.</text>
</comment>
<feature type="domain" description="Ricin B lectin" evidence="20">
    <location>
        <begin position="322"/>
        <end position="452"/>
    </location>
</feature>
<evidence type="ECO:0000256" key="11">
    <source>
        <dbReference type="ARBA" id="ARBA00022989"/>
    </source>
</evidence>
<dbReference type="SUPFAM" id="SSF53448">
    <property type="entry name" value="Nucleotide-diphospho-sugar transferases"/>
    <property type="match status" value="1"/>
</dbReference>
<evidence type="ECO:0000256" key="2">
    <source>
        <dbReference type="ARBA" id="ARBA00004323"/>
    </source>
</evidence>
<dbReference type="SMART" id="SM00458">
    <property type="entry name" value="RICIN"/>
    <property type="match status" value="1"/>
</dbReference>
<dbReference type="InterPro" id="IPR045885">
    <property type="entry name" value="GalNAc-T"/>
</dbReference>
<reference evidence="21" key="2">
    <citation type="submission" date="2025-08" db="UniProtKB">
        <authorList>
            <consortium name="Ensembl"/>
        </authorList>
    </citation>
    <scope>IDENTIFICATION</scope>
    <source>
        <strain evidence="21">Isolate ISIS603380</strain>
    </source>
</reference>
<dbReference type="CDD" id="cd02510">
    <property type="entry name" value="pp-GalNAc-T"/>
    <property type="match status" value="1"/>
</dbReference>
<dbReference type="PANTHER" id="PTHR11675:SF8">
    <property type="entry name" value="POLYPEPTIDE N-ACETYLGALACTOSAMINYLTRANSFERASE 14"/>
    <property type="match status" value="1"/>
</dbReference>
<evidence type="ECO:0000256" key="8">
    <source>
        <dbReference type="ARBA" id="ARBA00022723"/>
    </source>
</evidence>
<comment type="pathway">
    <text evidence="3 19">Protein modification; protein glycosylation.</text>
</comment>
<evidence type="ECO:0000256" key="16">
    <source>
        <dbReference type="ARBA" id="ARBA00050905"/>
    </source>
</evidence>
<keyword evidence="13" id="KW-0472">Membrane</keyword>
<keyword evidence="22" id="KW-1185">Reference proteome</keyword>
<proteinExistence type="inferred from homology"/>
<comment type="subcellular location">
    <subcellularLocation>
        <location evidence="2 19">Golgi apparatus membrane</location>
        <topology evidence="2 19">Single-pass type II membrane protein</topology>
    </subcellularLocation>
</comment>
<keyword evidence="10" id="KW-0735">Signal-anchor</keyword>
<dbReference type="PANTHER" id="PTHR11675">
    <property type="entry name" value="N-ACETYLGALACTOSAMINYLTRANSFERASE"/>
    <property type="match status" value="1"/>
</dbReference>